<reference evidence="6" key="1">
    <citation type="submission" date="2019-10" db="EMBL/GenBank/DDBJ databases">
        <authorList>
            <person name="Zhang R."/>
            <person name="Pan Y."/>
            <person name="Wang J."/>
            <person name="Ma R."/>
            <person name="Yu S."/>
        </authorList>
    </citation>
    <scope>NUCLEOTIDE SEQUENCE</scope>
    <source>
        <strain evidence="6">LA-IB0</strain>
        <tissue evidence="6">Leaf</tissue>
    </source>
</reference>
<evidence type="ECO:0000256" key="4">
    <source>
        <dbReference type="ARBA" id="ARBA00023136"/>
    </source>
</evidence>
<protein>
    <recommendedName>
        <fullName evidence="8">Secreted protein</fullName>
    </recommendedName>
</protein>
<accession>A0AAV6WWF1</accession>
<evidence type="ECO:0000256" key="2">
    <source>
        <dbReference type="ARBA" id="ARBA00022692"/>
    </source>
</evidence>
<feature type="transmembrane region" description="Helical" evidence="5">
    <location>
        <begin position="7"/>
        <end position="27"/>
    </location>
</feature>
<dbReference type="InterPro" id="IPR007203">
    <property type="entry name" value="ORMDL"/>
</dbReference>
<keyword evidence="7" id="KW-1185">Reference proteome</keyword>
<dbReference type="EMBL" id="WHWC01000010">
    <property type="protein sequence ID" value="KAG8374553.1"/>
    <property type="molecule type" value="Genomic_DNA"/>
</dbReference>
<dbReference type="AlphaFoldDB" id="A0AAV6WWF1"/>
<sequence length="92" mass="10536">MCGMYPSVWTTYILLLFFSWLVILSVFSCSPDMAWTIVNLAHFSICFVLDRLAHNRLPTSYALFQHTSSFCSSVAKFPHMHKVRIFGINAEA</sequence>
<evidence type="ECO:0000313" key="6">
    <source>
        <dbReference type="EMBL" id="KAG8374553.1"/>
    </source>
</evidence>
<dbReference type="Proteomes" id="UP000826271">
    <property type="component" value="Unassembled WGS sequence"/>
</dbReference>
<evidence type="ECO:0000256" key="1">
    <source>
        <dbReference type="ARBA" id="ARBA00004141"/>
    </source>
</evidence>
<comment type="subcellular location">
    <subcellularLocation>
        <location evidence="1">Membrane</location>
        <topology evidence="1">Multi-pass membrane protein</topology>
    </subcellularLocation>
</comment>
<evidence type="ECO:0000256" key="3">
    <source>
        <dbReference type="ARBA" id="ARBA00022989"/>
    </source>
</evidence>
<organism evidence="6 7">
    <name type="scientific">Buddleja alternifolia</name>
    <dbReference type="NCBI Taxonomy" id="168488"/>
    <lineage>
        <taxon>Eukaryota</taxon>
        <taxon>Viridiplantae</taxon>
        <taxon>Streptophyta</taxon>
        <taxon>Embryophyta</taxon>
        <taxon>Tracheophyta</taxon>
        <taxon>Spermatophyta</taxon>
        <taxon>Magnoliopsida</taxon>
        <taxon>eudicotyledons</taxon>
        <taxon>Gunneridae</taxon>
        <taxon>Pentapetalae</taxon>
        <taxon>asterids</taxon>
        <taxon>lamiids</taxon>
        <taxon>Lamiales</taxon>
        <taxon>Scrophulariaceae</taxon>
        <taxon>Buddlejeae</taxon>
        <taxon>Buddleja</taxon>
    </lineage>
</organism>
<evidence type="ECO:0000313" key="7">
    <source>
        <dbReference type="Proteomes" id="UP000826271"/>
    </source>
</evidence>
<keyword evidence="2 5" id="KW-0812">Transmembrane</keyword>
<dbReference type="PANTHER" id="PTHR12665">
    <property type="entry name" value="ORMDL PROTEINS"/>
    <property type="match status" value="1"/>
</dbReference>
<comment type="caution">
    <text evidence="6">The sequence shown here is derived from an EMBL/GenBank/DDBJ whole genome shotgun (WGS) entry which is preliminary data.</text>
</comment>
<dbReference type="GO" id="GO:0005789">
    <property type="term" value="C:endoplasmic reticulum membrane"/>
    <property type="evidence" value="ECO:0007669"/>
    <property type="project" value="InterPro"/>
</dbReference>
<name>A0AAV6WWF1_9LAMI</name>
<proteinExistence type="predicted"/>
<keyword evidence="3 5" id="KW-1133">Transmembrane helix</keyword>
<gene>
    <name evidence="6" type="ORF">BUALT_Bualt10G0007400</name>
</gene>
<keyword evidence="4 5" id="KW-0472">Membrane</keyword>
<evidence type="ECO:0008006" key="8">
    <source>
        <dbReference type="Google" id="ProtNLM"/>
    </source>
</evidence>
<evidence type="ECO:0000256" key="5">
    <source>
        <dbReference type="SAM" id="Phobius"/>
    </source>
</evidence>